<reference evidence="28 29" key="1">
    <citation type="submission" date="2012-08" db="EMBL/GenBank/DDBJ databases">
        <authorList>
            <person name="Gan P.H.P."/>
            <person name="Ikeda K."/>
            <person name="Irieda H."/>
            <person name="Narusaka M."/>
            <person name="O'Connell R.J."/>
            <person name="Narusaka Y."/>
            <person name="Takano Y."/>
            <person name="Kubo Y."/>
            <person name="Shirasu K."/>
        </authorList>
    </citation>
    <scope>NUCLEOTIDE SEQUENCE [LARGE SCALE GENOMIC DNA]</scope>
    <source>
        <strain evidence="28 29">Nara gc5</strain>
    </source>
</reference>
<comment type="function">
    <text evidence="1">The aspartyl protease (PR) mediates the proteolytic cleavages of the Gag and Gag-Pol polyproteins after assembly of the VLP.</text>
</comment>
<evidence type="ECO:0000256" key="7">
    <source>
        <dbReference type="ARBA" id="ARBA00022722"/>
    </source>
</evidence>
<keyword evidence="16" id="KW-0229">DNA integration</keyword>
<dbReference type="InterPro" id="IPR054722">
    <property type="entry name" value="PolX-like_BBD"/>
</dbReference>
<dbReference type="GO" id="GO:0003887">
    <property type="term" value="F:DNA-directed DNA polymerase activity"/>
    <property type="evidence" value="ECO:0007669"/>
    <property type="project" value="UniProtKB-KW"/>
</dbReference>
<keyword evidence="8" id="KW-0479">Metal-binding</keyword>
<dbReference type="GO" id="GO:0005739">
    <property type="term" value="C:mitochondrion"/>
    <property type="evidence" value="ECO:0007669"/>
    <property type="project" value="UniProtKB-SubCell"/>
</dbReference>
<keyword evidence="18" id="KW-0808">Transferase</keyword>
<keyword evidence="10" id="KW-0064">Aspartyl protease</keyword>
<evidence type="ECO:0000256" key="16">
    <source>
        <dbReference type="ARBA" id="ARBA00022908"/>
    </source>
</evidence>
<evidence type="ECO:0000256" key="21">
    <source>
        <dbReference type="ARBA" id="ARBA00023128"/>
    </source>
</evidence>
<evidence type="ECO:0000256" key="3">
    <source>
        <dbReference type="ARBA" id="ARBA00022578"/>
    </source>
</evidence>
<keyword evidence="9" id="KW-0547">Nucleotide-binding</keyword>
<dbReference type="Gene3D" id="3.30.420.10">
    <property type="entry name" value="Ribonuclease H-like superfamily/Ribonuclease H"/>
    <property type="match status" value="1"/>
</dbReference>
<evidence type="ECO:0000256" key="19">
    <source>
        <dbReference type="ARBA" id="ARBA00023113"/>
    </source>
</evidence>
<feature type="compositionally biased region" description="Polar residues" evidence="26">
    <location>
        <begin position="657"/>
        <end position="666"/>
    </location>
</feature>
<keyword evidence="12" id="KW-0378">Hydrolase</keyword>
<reference evidence="28 29" key="2">
    <citation type="submission" date="2020-04" db="EMBL/GenBank/DDBJ databases">
        <title>Genome sequencing and assembly of multiple isolates from the Colletotrichum gloeosporioides species complex.</title>
        <authorList>
            <person name="Gan P."/>
            <person name="Shirasu K."/>
        </authorList>
    </citation>
    <scope>NUCLEOTIDE SEQUENCE [LARGE SCALE GENOMIC DNA]</scope>
    <source>
        <strain evidence="28 29">Nara gc5</strain>
    </source>
</reference>
<comment type="subcellular location">
    <subcellularLocation>
        <location evidence="2">Mitochondrion</location>
    </subcellularLocation>
</comment>
<evidence type="ECO:0000256" key="9">
    <source>
        <dbReference type="ARBA" id="ARBA00022741"/>
    </source>
</evidence>
<dbReference type="GO" id="GO:0004519">
    <property type="term" value="F:endonuclease activity"/>
    <property type="evidence" value="ECO:0007669"/>
    <property type="project" value="UniProtKB-KW"/>
</dbReference>
<evidence type="ECO:0000256" key="18">
    <source>
        <dbReference type="ARBA" id="ARBA00022932"/>
    </source>
</evidence>
<keyword evidence="7" id="KW-0540">Nuclease</keyword>
<dbReference type="AlphaFoldDB" id="A0A7J6IMM2"/>
<dbReference type="PANTHER" id="PTHR42648:SF11">
    <property type="entry name" value="TRANSPOSON TY4-P GAG-POL POLYPROTEIN"/>
    <property type="match status" value="1"/>
</dbReference>
<evidence type="ECO:0000256" key="17">
    <source>
        <dbReference type="ARBA" id="ARBA00022918"/>
    </source>
</evidence>
<feature type="region of interest" description="Disordered" evidence="26">
    <location>
        <begin position="154"/>
        <end position="175"/>
    </location>
</feature>
<dbReference type="InterPro" id="IPR012337">
    <property type="entry name" value="RNaseH-like_sf"/>
</dbReference>
<keyword evidence="4" id="KW-1188">Viral release from host cell</keyword>
<evidence type="ECO:0000256" key="2">
    <source>
        <dbReference type="ARBA" id="ARBA00004173"/>
    </source>
</evidence>
<keyword evidence="22" id="KW-0233">DNA recombination</keyword>
<evidence type="ECO:0000256" key="24">
    <source>
        <dbReference type="ARBA" id="ARBA00048173"/>
    </source>
</evidence>
<dbReference type="InterPro" id="IPR036397">
    <property type="entry name" value="RNaseH_sf"/>
</dbReference>
<evidence type="ECO:0000256" key="15">
    <source>
        <dbReference type="ARBA" id="ARBA00022884"/>
    </source>
</evidence>
<comment type="catalytic activity">
    <reaction evidence="24">
        <text>DNA(n) + a 2'-deoxyribonucleoside 5'-triphosphate = DNA(n+1) + diphosphate</text>
        <dbReference type="Rhea" id="RHEA:22508"/>
        <dbReference type="Rhea" id="RHEA-COMP:17339"/>
        <dbReference type="Rhea" id="RHEA-COMP:17340"/>
        <dbReference type="ChEBI" id="CHEBI:33019"/>
        <dbReference type="ChEBI" id="CHEBI:61560"/>
        <dbReference type="ChEBI" id="CHEBI:173112"/>
        <dbReference type="EC" id="2.7.7.49"/>
    </reaction>
</comment>
<comment type="catalytic activity">
    <reaction evidence="25">
        <text>DNA(n) + a 2'-deoxyribonucleoside 5'-triphosphate = DNA(n+1) + diphosphate</text>
        <dbReference type="Rhea" id="RHEA:22508"/>
        <dbReference type="Rhea" id="RHEA-COMP:17339"/>
        <dbReference type="Rhea" id="RHEA-COMP:17340"/>
        <dbReference type="ChEBI" id="CHEBI:33019"/>
        <dbReference type="ChEBI" id="CHEBI:61560"/>
        <dbReference type="ChEBI" id="CHEBI:173112"/>
        <dbReference type="EC" id="2.7.7.7"/>
    </reaction>
</comment>
<dbReference type="GO" id="GO:0006310">
    <property type="term" value="P:DNA recombination"/>
    <property type="evidence" value="ECO:0007669"/>
    <property type="project" value="UniProtKB-KW"/>
</dbReference>
<keyword evidence="13" id="KW-0067">ATP-binding</keyword>
<dbReference type="Pfam" id="PF22936">
    <property type="entry name" value="Pol_BBD"/>
    <property type="match status" value="1"/>
</dbReference>
<evidence type="ECO:0000256" key="5">
    <source>
        <dbReference type="ARBA" id="ARBA00022670"/>
    </source>
</evidence>
<dbReference type="GO" id="GO:0003723">
    <property type="term" value="F:RNA binding"/>
    <property type="evidence" value="ECO:0007669"/>
    <property type="project" value="UniProtKB-KW"/>
</dbReference>
<evidence type="ECO:0000256" key="25">
    <source>
        <dbReference type="ARBA" id="ARBA00049244"/>
    </source>
</evidence>
<dbReference type="Proteomes" id="UP000011096">
    <property type="component" value="Unassembled WGS sequence"/>
</dbReference>
<keyword evidence="3" id="KW-0815">Transposition</keyword>
<dbReference type="SUPFAM" id="SSF53098">
    <property type="entry name" value="Ribonuclease H-like"/>
    <property type="match status" value="1"/>
</dbReference>
<evidence type="ECO:0000313" key="29">
    <source>
        <dbReference type="Proteomes" id="UP000011096"/>
    </source>
</evidence>
<evidence type="ECO:0000256" key="13">
    <source>
        <dbReference type="ARBA" id="ARBA00022840"/>
    </source>
</evidence>
<keyword evidence="19" id="KW-0917">Virion maturation</keyword>
<evidence type="ECO:0000256" key="4">
    <source>
        <dbReference type="ARBA" id="ARBA00022612"/>
    </source>
</evidence>
<dbReference type="InParanoid" id="A0A7J6IMM2"/>
<dbReference type="RefSeq" id="XP_066007737.1">
    <property type="nucleotide sequence ID" value="XM_066152940.1"/>
</dbReference>
<keyword evidence="15" id="KW-0694">RNA-binding</keyword>
<dbReference type="Pfam" id="PF25597">
    <property type="entry name" value="SH3_retrovirus"/>
    <property type="match status" value="1"/>
</dbReference>
<protein>
    <submittedName>
        <fullName evidence="28">Retrovirus-related Pol polyprotein from transposon TNT</fullName>
    </submittedName>
</protein>
<dbReference type="GO" id="GO:0015074">
    <property type="term" value="P:DNA integration"/>
    <property type="evidence" value="ECO:0007669"/>
    <property type="project" value="UniProtKB-KW"/>
</dbReference>
<dbReference type="InterPro" id="IPR057670">
    <property type="entry name" value="SH3_retrovirus"/>
</dbReference>
<evidence type="ECO:0000256" key="12">
    <source>
        <dbReference type="ARBA" id="ARBA00022801"/>
    </source>
</evidence>
<evidence type="ECO:0000313" key="28">
    <source>
        <dbReference type="EMBL" id="KAF4478008.1"/>
    </source>
</evidence>
<keyword evidence="11" id="KW-0255">Endonuclease</keyword>
<evidence type="ECO:0000256" key="1">
    <source>
        <dbReference type="ARBA" id="ARBA00002180"/>
    </source>
</evidence>
<evidence type="ECO:0000256" key="20">
    <source>
        <dbReference type="ARBA" id="ARBA00023125"/>
    </source>
</evidence>
<keyword evidence="5" id="KW-0645">Protease</keyword>
<name>A0A7J6IMM2_COLFN</name>
<proteinExistence type="predicted"/>
<dbReference type="GO" id="GO:0005634">
    <property type="term" value="C:nucleus"/>
    <property type="evidence" value="ECO:0007669"/>
    <property type="project" value="UniProtKB-ARBA"/>
</dbReference>
<keyword evidence="14" id="KW-0460">Magnesium</keyword>
<dbReference type="InterPro" id="IPR043502">
    <property type="entry name" value="DNA/RNA_pol_sf"/>
</dbReference>
<dbReference type="GO" id="GO:0005524">
    <property type="term" value="F:ATP binding"/>
    <property type="evidence" value="ECO:0007669"/>
    <property type="project" value="UniProtKB-KW"/>
</dbReference>
<dbReference type="GeneID" id="90980319"/>
<dbReference type="GO" id="GO:0004190">
    <property type="term" value="F:aspartic-type endopeptidase activity"/>
    <property type="evidence" value="ECO:0007669"/>
    <property type="project" value="UniProtKB-KW"/>
</dbReference>
<keyword evidence="20" id="KW-0238">DNA-binding</keyword>
<keyword evidence="18" id="KW-0239">DNA-directed DNA polymerase</keyword>
<dbReference type="OrthoDB" id="4849395at2759"/>
<dbReference type="Pfam" id="PF07727">
    <property type="entry name" value="RVT_2"/>
    <property type="match status" value="1"/>
</dbReference>
<accession>A0A7J6IMM2</accession>
<dbReference type="GO" id="GO:0032196">
    <property type="term" value="P:transposition"/>
    <property type="evidence" value="ECO:0007669"/>
    <property type="project" value="UniProtKB-KW"/>
</dbReference>
<dbReference type="SUPFAM" id="SSF56672">
    <property type="entry name" value="DNA/RNA polymerases"/>
    <property type="match status" value="1"/>
</dbReference>
<dbReference type="InterPro" id="IPR013103">
    <property type="entry name" value="RVT_2"/>
</dbReference>
<dbReference type="EMBL" id="ANPB02000008">
    <property type="protein sequence ID" value="KAF4478008.1"/>
    <property type="molecule type" value="Genomic_DNA"/>
</dbReference>
<dbReference type="CDD" id="cd09272">
    <property type="entry name" value="RNase_HI_RT_Ty1"/>
    <property type="match status" value="1"/>
</dbReference>
<keyword evidence="23" id="KW-0511">Multifunctional enzyme</keyword>
<dbReference type="PROSITE" id="PS50994">
    <property type="entry name" value="INTEGRASE"/>
    <property type="match status" value="1"/>
</dbReference>
<dbReference type="PANTHER" id="PTHR42648">
    <property type="entry name" value="TRANSPOSASE, PUTATIVE-RELATED"/>
    <property type="match status" value="1"/>
</dbReference>
<comment type="caution">
    <text evidence="28">The sequence shown here is derived from an EMBL/GenBank/DDBJ whole genome shotgun (WGS) entry which is preliminary data.</text>
</comment>
<keyword evidence="6" id="KW-0548">Nucleotidyltransferase</keyword>
<evidence type="ECO:0000256" key="14">
    <source>
        <dbReference type="ARBA" id="ARBA00022842"/>
    </source>
</evidence>
<sequence length="1270" mass="144324">MKGDPDLIDRIRKSFHVGDEKYPLINSAILDSGATIHIFNNPSRFHNLVGAATGDYLWAGTQPVPIEGYGTVDIYPSANNNSSTRIRLYNVALCRQMASNLVSYSQLRKRGIWWDSSPGNNCMRKSDYTFLCNIQESYGQQVLEYREPTSYAGSFNITTENPPQPAKRNRYTSTTRRKPISGDALLWHRRLGHPGPQVLRHLANAARGVRLQGAHNPITTVDCDACGTAKAYRVVRRAPRESVKRAKCGERIAIDFHDFNQGYRGYVSALLFTDRPSGYSWDYYLIDRTTTTLKTAINEFLALMKTQYEITVKTLECDGELPRHPQIEDVLREIGMILEVSAPNTQAQNGGAERVGGVIKTKARAMRGGAKLPEYLWPETTAAATYLNNRTPTAARGWKSPYELFHEAFREDESRVPDLSHLRSYGCKAYSMTTDAQLHCNRRRKLSPRAWIGYLVGYSSSNSYRIWNPINSQVFTTRDVIFNESEHFNGNIASLKDDLLQLDLEEIQATIARLVSESQRLEPLPQDADEEADEIEEGAAAPQEVIAAAAKNTEPLPQGHPEGEYQYTQAKFSLLPTPPQSPPAAFFAQLKEVEERGWEYIDNRYEKISRAPPQRVTPRTSFKAAFLAGATKRIKRLPLMLRSWPGQPDTAPESTKENTGLTSLRKTPSPILDGEACRIGAHWKSLPPLPASHDRLKDHPCGKEFREAEISHLDGHKKTRSWEEVLRRSAKGHKILGCHWVYTYKLDKHGRLMKYKARLVIRGDQQPRDVRETYAATLAGASFRTLVAIANRFDLMLLQYDAVNAFVHADIDEEVYMEMPPGHRKNGYILRLRKALYGLRRSPLLWQRHLEEGLRRLRFTRVKGENCCWKKGKIMFFFYVDDCVFAFPESLHEEANSLIKQLQSKYHLEGGKELHWFLGIEVLRDRKSRRLWLSQSVYIEKLAKLLKHDDPACDEYTGKGYLIPMSPEELLPYEGEATLTEVNLYQRKIGSILYAAVMTRPDVAFAASRLARFNQNPGPKHHKAASRVIRYLLETQHLCLEYGSDPGSDSEGLQVASDASFADNSLDRKSSQAFAMKVFGGLTMWRANKQATVTTSTTEAELLALSQAAREGLFMSRLLSSLHIDLPLERGANASYGDEEPLRPTVTIQCDNLQTIGLVTKELVQLQTRLRHVDIHNHWLRQEVEERRIRVIYTPSTELMADGFTKALPLQPFQRFRTQIGLVDKSEALAASRQKDLEENSEVWKKLAQEIDVWAMEEHDVNNQAQERKE</sequence>
<dbReference type="GO" id="GO:0006508">
    <property type="term" value="P:proteolysis"/>
    <property type="evidence" value="ECO:0007669"/>
    <property type="project" value="UniProtKB-KW"/>
</dbReference>
<keyword evidence="21" id="KW-0496">Mitochondrion</keyword>
<evidence type="ECO:0000256" key="26">
    <source>
        <dbReference type="SAM" id="MobiDB-lite"/>
    </source>
</evidence>
<dbReference type="InterPro" id="IPR039537">
    <property type="entry name" value="Retrotran_Ty1/copia-like"/>
</dbReference>
<evidence type="ECO:0000256" key="22">
    <source>
        <dbReference type="ARBA" id="ARBA00023172"/>
    </source>
</evidence>
<keyword evidence="17" id="KW-0695">RNA-directed DNA polymerase</keyword>
<feature type="region of interest" description="Disordered" evidence="26">
    <location>
        <begin position="642"/>
        <end position="667"/>
    </location>
</feature>
<dbReference type="InterPro" id="IPR001584">
    <property type="entry name" value="Integrase_cat-core"/>
</dbReference>
<keyword evidence="29" id="KW-1185">Reference proteome</keyword>
<dbReference type="GO" id="GO:0003677">
    <property type="term" value="F:DNA binding"/>
    <property type="evidence" value="ECO:0007669"/>
    <property type="project" value="UniProtKB-KW"/>
</dbReference>
<gene>
    <name evidence="28" type="ORF">CGGC5_v013554</name>
</gene>
<evidence type="ECO:0000259" key="27">
    <source>
        <dbReference type="PROSITE" id="PS50994"/>
    </source>
</evidence>
<evidence type="ECO:0000256" key="11">
    <source>
        <dbReference type="ARBA" id="ARBA00022759"/>
    </source>
</evidence>
<feature type="domain" description="Integrase catalytic" evidence="27">
    <location>
        <begin position="235"/>
        <end position="409"/>
    </location>
</feature>
<evidence type="ECO:0000256" key="10">
    <source>
        <dbReference type="ARBA" id="ARBA00022750"/>
    </source>
</evidence>
<dbReference type="GO" id="GO:0003964">
    <property type="term" value="F:RNA-directed DNA polymerase activity"/>
    <property type="evidence" value="ECO:0007669"/>
    <property type="project" value="UniProtKB-KW"/>
</dbReference>
<evidence type="ECO:0000256" key="6">
    <source>
        <dbReference type="ARBA" id="ARBA00022695"/>
    </source>
</evidence>
<evidence type="ECO:0000256" key="23">
    <source>
        <dbReference type="ARBA" id="ARBA00023268"/>
    </source>
</evidence>
<dbReference type="FunCoup" id="A0A7J6IMM2">
    <property type="interactions" value="77"/>
</dbReference>
<dbReference type="GO" id="GO:0046872">
    <property type="term" value="F:metal ion binding"/>
    <property type="evidence" value="ECO:0007669"/>
    <property type="project" value="UniProtKB-KW"/>
</dbReference>
<organism evidence="28 29">
    <name type="scientific">Colletotrichum fructicola (strain Nara gc5)</name>
    <name type="common">Anthracnose fungus</name>
    <name type="synonym">Colletotrichum gloeosporioides (strain Nara gc5)</name>
    <dbReference type="NCBI Taxonomy" id="1213859"/>
    <lineage>
        <taxon>Eukaryota</taxon>
        <taxon>Fungi</taxon>
        <taxon>Dikarya</taxon>
        <taxon>Ascomycota</taxon>
        <taxon>Pezizomycotina</taxon>
        <taxon>Sordariomycetes</taxon>
        <taxon>Hypocreomycetidae</taxon>
        <taxon>Glomerellales</taxon>
        <taxon>Glomerellaceae</taxon>
        <taxon>Colletotrichum</taxon>
        <taxon>Colletotrichum gloeosporioides species complex</taxon>
    </lineage>
</organism>
<evidence type="ECO:0000256" key="8">
    <source>
        <dbReference type="ARBA" id="ARBA00022723"/>
    </source>
</evidence>